<dbReference type="GO" id="GO:0034220">
    <property type="term" value="P:monoatomic ion transmembrane transport"/>
    <property type="evidence" value="ECO:0007669"/>
    <property type="project" value="UniProtKB-KW"/>
</dbReference>
<comment type="caution">
    <text evidence="6">The sequence shown here is derived from an EMBL/GenBank/DDBJ whole genome shotgun (WGS) entry which is preliminary data.</text>
</comment>
<sequence>MVTDLIHMAPTIRALSVIMGSRVAILRDTRAKKAKGTERDEPKQKEMRSEPEAKGTKAATKNFLKWKVLISILAILPAPQVLVSLIFSETDRGLKVLNAVVLCQYAPRVFRIYQSWEKLLNNKILRVVVVNAAFNIFLYIIASHSNMACRKQVGCTPSSSRCNHRLAGNYTFLNEHCPMTTPNSTAFDFGIFTGALQSGIVTSTNLPEKMVQCFWWGLRNLSNKDDDVLLKSSCDALLKSICDALRPRYGNENSYIIREGEPLDKTLFINRGIICTYTSNQKNQTGCLKPGDFYGKDQLLDNWLLKSLPSSHPSNLSFSKMTLKCLTKVEAFSLKGSDPKNIESRHPVKIVKLRQFNANSPVAEQEEQAEQLRRTAISFLREMRLSRQRRFPTLSHLG</sequence>
<evidence type="ECO:0000313" key="6">
    <source>
        <dbReference type="EMBL" id="KAB1200906.1"/>
    </source>
</evidence>
<dbReference type="PANTHER" id="PTHR45651:SF68">
    <property type="entry name" value="ION TRANSPORT DOMAIN-CONTAINING PROTEIN"/>
    <property type="match status" value="1"/>
</dbReference>
<dbReference type="Proteomes" id="UP000516437">
    <property type="component" value="Unassembled WGS sequence"/>
</dbReference>
<feature type="transmembrane region" description="Helical" evidence="4">
    <location>
        <begin position="68"/>
        <end position="87"/>
    </location>
</feature>
<keyword evidence="4" id="KW-0812">Transmembrane</keyword>
<evidence type="ECO:0000256" key="2">
    <source>
        <dbReference type="ARBA" id="ARBA00023303"/>
    </source>
</evidence>
<evidence type="ECO:0000256" key="4">
    <source>
        <dbReference type="SAM" id="Phobius"/>
    </source>
</evidence>
<feature type="domain" description="Cyclic nucleotide-binding" evidence="5">
    <location>
        <begin position="229"/>
        <end position="302"/>
    </location>
</feature>
<keyword evidence="1" id="KW-0813">Transport</keyword>
<dbReference type="PANTHER" id="PTHR45651">
    <property type="entry name" value="CYCLIC NUCLEOTIDE-GATED ION CHANNEL 15-RELATED-RELATED"/>
    <property type="match status" value="1"/>
</dbReference>
<dbReference type="SUPFAM" id="SSF51206">
    <property type="entry name" value="cAMP-binding domain-like"/>
    <property type="match status" value="1"/>
</dbReference>
<dbReference type="SMART" id="SM00100">
    <property type="entry name" value="cNMP"/>
    <property type="match status" value="1"/>
</dbReference>
<dbReference type="GO" id="GO:0016020">
    <property type="term" value="C:membrane"/>
    <property type="evidence" value="ECO:0007669"/>
    <property type="project" value="UniProtKB-SubCell"/>
</dbReference>
<keyword evidence="2" id="KW-0407">Ion channel</keyword>
<organism evidence="6 7">
    <name type="scientific">Morella rubra</name>
    <name type="common">Chinese bayberry</name>
    <dbReference type="NCBI Taxonomy" id="262757"/>
    <lineage>
        <taxon>Eukaryota</taxon>
        <taxon>Viridiplantae</taxon>
        <taxon>Streptophyta</taxon>
        <taxon>Embryophyta</taxon>
        <taxon>Tracheophyta</taxon>
        <taxon>Spermatophyta</taxon>
        <taxon>Magnoliopsida</taxon>
        <taxon>eudicotyledons</taxon>
        <taxon>Gunneridae</taxon>
        <taxon>Pentapetalae</taxon>
        <taxon>rosids</taxon>
        <taxon>fabids</taxon>
        <taxon>Fagales</taxon>
        <taxon>Myricaceae</taxon>
        <taxon>Morella</taxon>
    </lineage>
</organism>
<evidence type="ECO:0000256" key="1">
    <source>
        <dbReference type="ARBA" id="ARBA00023286"/>
    </source>
</evidence>
<evidence type="ECO:0000259" key="5">
    <source>
        <dbReference type="PROSITE" id="PS50042"/>
    </source>
</evidence>
<feature type="region of interest" description="Disordered" evidence="3">
    <location>
        <begin position="31"/>
        <end position="54"/>
    </location>
</feature>
<evidence type="ECO:0000256" key="3">
    <source>
        <dbReference type="SAM" id="MobiDB-lite"/>
    </source>
</evidence>
<proteinExistence type="predicted"/>
<accession>A0A6A1UL57</accession>
<reference evidence="6 7" key="1">
    <citation type="journal article" date="2019" name="Plant Biotechnol. J.">
        <title>The red bayberry genome and genetic basis of sex determination.</title>
        <authorList>
            <person name="Jia H.M."/>
            <person name="Jia H.J."/>
            <person name="Cai Q.L."/>
            <person name="Wang Y."/>
            <person name="Zhao H.B."/>
            <person name="Yang W.F."/>
            <person name="Wang G.Y."/>
            <person name="Li Y.H."/>
            <person name="Zhan D.L."/>
            <person name="Shen Y.T."/>
            <person name="Niu Q.F."/>
            <person name="Chang L."/>
            <person name="Qiu J."/>
            <person name="Zhao L."/>
            <person name="Xie H.B."/>
            <person name="Fu W.Y."/>
            <person name="Jin J."/>
            <person name="Li X.W."/>
            <person name="Jiao Y."/>
            <person name="Zhou C.C."/>
            <person name="Tu T."/>
            <person name="Chai C.Y."/>
            <person name="Gao J.L."/>
            <person name="Fan L.J."/>
            <person name="van de Weg E."/>
            <person name="Wang J.Y."/>
            <person name="Gao Z.S."/>
        </authorList>
    </citation>
    <scope>NUCLEOTIDE SEQUENCE [LARGE SCALE GENOMIC DNA]</scope>
    <source>
        <tissue evidence="6">Leaves</tissue>
    </source>
</reference>
<keyword evidence="1" id="KW-0406">Ion transport</keyword>
<gene>
    <name evidence="6" type="ORF">CJ030_MR0G005902</name>
</gene>
<dbReference type="CDD" id="cd00038">
    <property type="entry name" value="CAP_ED"/>
    <property type="match status" value="1"/>
</dbReference>
<dbReference type="InterPro" id="IPR014710">
    <property type="entry name" value="RmlC-like_jellyroll"/>
</dbReference>
<protein>
    <submittedName>
        <fullName evidence="6">Cyclic nucleotide-gated ion channel 1</fullName>
    </submittedName>
</protein>
<keyword evidence="7" id="KW-1185">Reference proteome</keyword>
<feature type="transmembrane region" description="Helical" evidence="4">
    <location>
        <begin position="124"/>
        <end position="142"/>
    </location>
</feature>
<dbReference type="InterPro" id="IPR000595">
    <property type="entry name" value="cNMP-bd_dom"/>
</dbReference>
<dbReference type="Gene3D" id="2.60.120.10">
    <property type="entry name" value="Jelly Rolls"/>
    <property type="match status" value="1"/>
</dbReference>
<keyword evidence="4" id="KW-1133">Transmembrane helix</keyword>
<dbReference type="OrthoDB" id="1164732at2759"/>
<evidence type="ECO:0000313" key="7">
    <source>
        <dbReference type="Proteomes" id="UP000516437"/>
    </source>
</evidence>
<name>A0A6A1UL57_9ROSI</name>
<dbReference type="InterPro" id="IPR018490">
    <property type="entry name" value="cNMP-bd_dom_sf"/>
</dbReference>
<dbReference type="EMBL" id="RXIC02000113">
    <property type="protein sequence ID" value="KAB1200906.1"/>
    <property type="molecule type" value="Genomic_DNA"/>
</dbReference>
<keyword evidence="4" id="KW-0472">Membrane</keyword>
<dbReference type="AlphaFoldDB" id="A0A6A1UL57"/>
<dbReference type="PROSITE" id="PS50042">
    <property type="entry name" value="CNMP_BINDING_3"/>
    <property type="match status" value="1"/>
</dbReference>
<keyword evidence="1" id="KW-1071">Ligand-gated ion channel</keyword>